<dbReference type="KEGG" id="vg:7751045"/>
<name>C1KFV0_9CAUD</name>
<dbReference type="EMBL" id="FJ822135">
    <property type="protein sequence ID" value="ACO37111.1"/>
    <property type="molecule type" value="Genomic_DNA"/>
</dbReference>
<accession>C1KFV0</accession>
<protein>
    <submittedName>
        <fullName evidence="1">Uncharacterized protein</fullName>
    </submittedName>
</protein>
<dbReference type="RefSeq" id="YP_002790869.1">
    <property type="nucleotide sequence ID" value="NC_012530.1"/>
</dbReference>
<evidence type="ECO:0000313" key="1">
    <source>
        <dbReference type="EMBL" id="ACO37111.1"/>
    </source>
</evidence>
<dbReference type="Proteomes" id="UP000001878">
    <property type="component" value="Segment"/>
</dbReference>
<proteinExistence type="predicted"/>
<gene>
    <name evidence="1" type="ORF">lb338_phage_190</name>
</gene>
<sequence length="94" mass="10704">MLEYKHSQKGGIAMLFQTPVFKTVSGRHKAIKQLAKEISDDLKLEVTPRMLSGLLRYYLHNEYGVVEIGGYITDIDYRLKCGQKISIKTNVDKA</sequence>
<dbReference type="GeneID" id="7751045"/>
<organism evidence="1 2">
    <name type="scientific">Lactobacillus phage Lb338-1</name>
    <dbReference type="NCBI Taxonomy" id="2892342"/>
    <lineage>
        <taxon>Viruses</taxon>
        <taxon>Duplodnaviria</taxon>
        <taxon>Heunggongvirae</taxon>
        <taxon>Uroviricota</taxon>
        <taxon>Caudoviricetes</taxon>
        <taxon>Herelleviridae</taxon>
        <taxon>Mooreparkvirus</taxon>
        <taxon>Mooreparkvirus Lb3381</taxon>
    </lineage>
</organism>
<keyword evidence="2" id="KW-1185">Reference proteome</keyword>
<reference evidence="1 2" key="1">
    <citation type="journal article" date="2009" name="Gene">
        <title>Genome of a virulent bacteriophage Lb338-1 that lyses the probiotic Lactobacillus paracasei cheese strain.</title>
        <authorList>
            <person name="Alemayehu D."/>
            <person name="Ross R.P."/>
            <person name="O'Sullivan O."/>
            <person name="Coffey A."/>
            <person name="Stanton C."/>
            <person name="Fitzgerald G.F."/>
            <person name="McAuliffe O."/>
        </authorList>
    </citation>
    <scope>NUCLEOTIDE SEQUENCE [LARGE SCALE GENOMIC DNA]</scope>
    <source>
        <strain evidence="1">Lb338-1</strain>
    </source>
</reference>
<evidence type="ECO:0000313" key="2">
    <source>
        <dbReference type="Proteomes" id="UP000001878"/>
    </source>
</evidence>